<dbReference type="AlphaFoldDB" id="A0A0K8PKQ1"/>
<sequence length="65" mass="6731">MKGKPMMPQHAPAARICRDCDGFAAVVITTGSRHADGTRVTLTVSCPACHGTGNAPAARFAHVGR</sequence>
<dbReference type="Proteomes" id="UP000053859">
    <property type="component" value="Unassembled WGS sequence"/>
</dbReference>
<accession>A0A0K8PKQ1</accession>
<evidence type="ECO:0000313" key="2">
    <source>
        <dbReference type="Proteomes" id="UP000053859"/>
    </source>
</evidence>
<keyword evidence="2" id="KW-1185">Reference proteome</keyword>
<dbReference type="EMBL" id="DF968260">
    <property type="protein sequence ID" value="GAP48441.1"/>
    <property type="molecule type" value="Genomic_DNA"/>
</dbReference>
<proteinExistence type="predicted"/>
<reference evidence="1" key="1">
    <citation type="journal article" date="2015" name="Genome Announc.">
        <title>Draft Genome Sequence of Thiostrepton-Producing Streptomyces azureus ATCC 14921.</title>
        <authorList>
            <person name="Sakihara K."/>
            <person name="Maeda J."/>
            <person name="Tashiro K."/>
            <person name="Fujino Y."/>
            <person name="Kuhara S."/>
            <person name="Ohshima T."/>
            <person name="Ogata S."/>
            <person name="Doi K."/>
        </authorList>
    </citation>
    <scope>NUCLEOTIDE SEQUENCE [LARGE SCALE GENOMIC DNA]</scope>
    <source>
        <strain evidence="1">ATCC14921</strain>
    </source>
</reference>
<protein>
    <submittedName>
        <fullName evidence="1">Uncharacterized protein</fullName>
    </submittedName>
</protein>
<dbReference type="PATRIC" id="fig|146537.3.peg.3465"/>
<gene>
    <name evidence="1" type="ORF">SAZU_3267</name>
</gene>
<organism evidence="1 2">
    <name type="scientific">Streptomyces azureus</name>
    <dbReference type="NCBI Taxonomy" id="146537"/>
    <lineage>
        <taxon>Bacteria</taxon>
        <taxon>Bacillati</taxon>
        <taxon>Actinomycetota</taxon>
        <taxon>Actinomycetes</taxon>
        <taxon>Kitasatosporales</taxon>
        <taxon>Streptomycetaceae</taxon>
        <taxon>Streptomyces</taxon>
    </lineage>
</organism>
<name>A0A0K8PKQ1_STRAJ</name>
<evidence type="ECO:0000313" key="1">
    <source>
        <dbReference type="EMBL" id="GAP48441.1"/>
    </source>
</evidence>